<evidence type="ECO:0000259" key="1">
    <source>
        <dbReference type="PROSITE" id="PS50177"/>
    </source>
</evidence>
<protein>
    <submittedName>
        <fullName evidence="2">C3orf38-like protein</fullName>
    </submittedName>
</protein>
<dbReference type="EMBL" id="QDEB01022017">
    <property type="protein sequence ID" value="RZC40899.1"/>
    <property type="molecule type" value="Genomic_DNA"/>
</dbReference>
<evidence type="ECO:0000313" key="3">
    <source>
        <dbReference type="Proteomes" id="UP000292052"/>
    </source>
</evidence>
<dbReference type="Pfam" id="PF15008">
    <property type="entry name" value="DUF4518"/>
    <property type="match status" value="1"/>
</dbReference>
<dbReference type="InterPro" id="IPR026698">
    <property type="entry name" value="UPF_C3orf38"/>
</dbReference>
<comment type="caution">
    <text evidence="2">The sequence shown here is derived from an EMBL/GenBank/DDBJ whole genome shotgun (WGS) entry which is preliminary data.</text>
</comment>
<accession>A0A482W827</accession>
<dbReference type="AlphaFoldDB" id="A0A482W827"/>
<dbReference type="PANTHER" id="PTHR21084">
    <property type="entry name" value="DENSE INCISORS"/>
    <property type="match status" value="1"/>
</dbReference>
<name>A0A482W827_ASBVE</name>
<reference evidence="2 3" key="1">
    <citation type="submission" date="2017-03" db="EMBL/GenBank/DDBJ databases">
        <title>Genome of the blue death feigning beetle - Asbolus verrucosus.</title>
        <authorList>
            <person name="Rider S.D."/>
        </authorList>
    </citation>
    <scope>NUCLEOTIDE SEQUENCE [LARGE SCALE GENOMIC DNA]</scope>
    <source>
        <strain evidence="2">Butters</strain>
        <tissue evidence="2">Head and leg muscle</tissue>
    </source>
</reference>
<dbReference type="OrthoDB" id="6407068at2759"/>
<dbReference type="SUPFAM" id="SSF54427">
    <property type="entry name" value="NTF2-like"/>
    <property type="match status" value="1"/>
</dbReference>
<feature type="domain" description="NTF2" evidence="1">
    <location>
        <begin position="119"/>
        <end position="244"/>
    </location>
</feature>
<keyword evidence="3" id="KW-1185">Reference proteome</keyword>
<organism evidence="2 3">
    <name type="scientific">Asbolus verrucosus</name>
    <name type="common">Desert ironclad beetle</name>
    <dbReference type="NCBI Taxonomy" id="1661398"/>
    <lineage>
        <taxon>Eukaryota</taxon>
        <taxon>Metazoa</taxon>
        <taxon>Ecdysozoa</taxon>
        <taxon>Arthropoda</taxon>
        <taxon>Hexapoda</taxon>
        <taxon>Insecta</taxon>
        <taxon>Pterygota</taxon>
        <taxon>Neoptera</taxon>
        <taxon>Endopterygota</taxon>
        <taxon>Coleoptera</taxon>
        <taxon>Polyphaga</taxon>
        <taxon>Cucujiformia</taxon>
        <taxon>Tenebrionidae</taxon>
        <taxon>Pimeliinae</taxon>
        <taxon>Asbolus</taxon>
    </lineage>
</organism>
<proteinExistence type="predicted"/>
<evidence type="ECO:0000313" key="2">
    <source>
        <dbReference type="EMBL" id="RZC40899.1"/>
    </source>
</evidence>
<dbReference type="Gene3D" id="3.10.450.50">
    <property type="match status" value="1"/>
</dbReference>
<dbReference type="PROSITE" id="PS50177">
    <property type="entry name" value="NTF2_DOMAIN"/>
    <property type="match status" value="1"/>
</dbReference>
<dbReference type="InterPro" id="IPR018222">
    <property type="entry name" value="Nuclear_transport_factor_2_euk"/>
</dbReference>
<feature type="non-terminal residue" evidence="2">
    <location>
        <position position="244"/>
    </location>
</feature>
<gene>
    <name evidence="2" type="ORF">BDFB_003731</name>
</gene>
<dbReference type="Proteomes" id="UP000292052">
    <property type="component" value="Unassembled WGS sequence"/>
</dbReference>
<dbReference type="STRING" id="1661398.A0A482W827"/>
<dbReference type="InterPro" id="IPR032710">
    <property type="entry name" value="NTF2-like_dom_sf"/>
</dbReference>
<sequence length="244" mass="27926">MLNEESRLGIQEILSDIDDNSIFSLAATVTQGLLKNKIDSRQEAVNAVLNYSPDAISILKRKVITREIILGYLHKNNVPVDLPATKNDLIQKVIDFWNVQCKQKLIPSNAADGDTIRLLAEQFTHWFYSQMNKNECINHEHFYADAKLRMYMANNGHILTEVVENNPQEIVQKLFLLKMKYNLFFNPNLTREGIRGWVDPHGLVMVMVCGTLHANDACVGIFEQIFALVRDPLAENNWKIKNSE</sequence>
<dbReference type="PANTHER" id="PTHR21084:SF1">
    <property type="entry name" value="DENSE INCISORS"/>
    <property type="match status" value="1"/>
</dbReference>